<dbReference type="InterPro" id="IPR023214">
    <property type="entry name" value="HAD_sf"/>
</dbReference>
<dbReference type="SUPFAM" id="SSF56784">
    <property type="entry name" value="HAD-like"/>
    <property type="match status" value="1"/>
</dbReference>
<dbReference type="PRINTS" id="PR00413">
    <property type="entry name" value="HADHALOGNASE"/>
</dbReference>
<evidence type="ECO:0000256" key="1">
    <source>
        <dbReference type="ARBA" id="ARBA00001946"/>
    </source>
</evidence>
<evidence type="ECO:0000313" key="6">
    <source>
        <dbReference type="Proteomes" id="UP000265882"/>
    </source>
</evidence>
<evidence type="ECO:0000313" key="5">
    <source>
        <dbReference type="EMBL" id="RJP22377.1"/>
    </source>
</evidence>
<evidence type="ECO:0000256" key="3">
    <source>
        <dbReference type="ARBA" id="ARBA00022801"/>
    </source>
</evidence>
<accession>A0A3A4NPK3</accession>
<dbReference type="Proteomes" id="UP000265882">
    <property type="component" value="Unassembled WGS sequence"/>
</dbReference>
<dbReference type="NCBIfam" id="TIGR01549">
    <property type="entry name" value="HAD-SF-IA-v1"/>
    <property type="match status" value="1"/>
</dbReference>
<gene>
    <name evidence="5" type="ORF">C4520_08295</name>
</gene>
<dbReference type="InterPro" id="IPR006439">
    <property type="entry name" value="HAD-SF_hydro_IA"/>
</dbReference>
<evidence type="ECO:0000256" key="4">
    <source>
        <dbReference type="ARBA" id="ARBA00022842"/>
    </source>
</evidence>
<dbReference type="Gene3D" id="3.40.50.1000">
    <property type="entry name" value="HAD superfamily/HAD-like"/>
    <property type="match status" value="1"/>
</dbReference>
<dbReference type="Pfam" id="PF00702">
    <property type="entry name" value="Hydrolase"/>
    <property type="match status" value="1"/>
</dbReference>
<dbReference type="PANTHER" id="PTHR46470">
    <property type="entry name" value="N-ACYLNEURAMINATE-9-PHOSPHATASE"/>
    <property type="match status" value="1"/>
</dbReference>
<dbReference type="AlphaFoldDB" id="A0A3A4NPK3"/>
<dbReference type="GO" id="GO:0046872">
    <property type="term" value="F:metal ion binding"/>
    <property type="evidence" value="ECO:0007669"/>
    <property type="project" value="UniProtKB-KW"/>
</dbReference>
<dbReference type="InterPro" id="IPR036412">
    <property type="entry name" value="HAD-like_sf"/>
</dbReference>
<dbReference type="Gene3D" id="1.20.120.1600">
    <property type="match status" value="1"/>
</dbReference>
<comment type="caution">
    <text evidence="5">The sequence shown here is derived from an EMBL/GenBank/DDBJ whole genome shotgun (WGS) entry which is preliminary data.</text>
</comment>
<dbReference type="EMBL" id="QZKU01000058">
    <property type="protein sequence ID" value="RJP22377.1"/>
    <property type="molecule type" value="Genomic_DNA"/>
</dbReference>
<dbReference type="PANTHER" id="PTHR46470:SF2">
    <property type="entry name" value="GLYCERALDEHYDE 3-PHOSPHATE PHOSPHATASE"/>
    <property type="match status" value="1"/>
</dbReference>
<name>A0A3A4NPK3_ABYX5</name>
<sequence>MTDKQKKISTVFFDFGDTLVEGRPAYLHRVADLLAEFGFRHEVAEVVHAFNKADYLVYVDHQSGSLSVDGQYMMRFLHHFGECLGVKIDWKTLLPQILRKFDDQPYERALADGAIETLGALRDKGYRLGVISNNDGSCRTKCEALGIADFFKVIVDSSIEGVRKPAPKIFEIALERMKISPREAMHVGDMYGSDVLGARDVEIQPVWYNQNKVDAFSPYRPAHTVEQLAQILDFV</sequence>
<dbReference type="SFLD" id="SFLDG01129">
    <property type="entry name" value="C1.5:_HAD__Beta-PGM__Phosphata"/>
    <property type="match status" value="1"/>
</dbReference>
<dbReference type="SFLD" id="SFLDS00003">
    <property type="entry name" value="Haloacid_Dehalogenase"/>
    <property type="match status" value="1"/>
</dbReference>
<evidence type="ECO:0000256" key="2">
    <source>
        <dbReference type="ARBA" id="ARBA00022723"/>
    </source>
</evidence>
<comment type="cofactor">
    <cofactor evidence="1">
        <name>Mg(2+)</name>
        <dbReference type="ChEBI" id="CHEBI:18420"/>
    </cofactor>
</comment>
<keyword evidence="4" id="KW-0460">Magnesium</keyword>
<protein>
    <submittedName>
        <fullName evidence="5">HAD family hydrolase</fullName>
    </submittedName>
</protein>
<organism evidence="5 6">
    <name type="scientific">Abyssobacteria bacterium (strain SURF_5)</name>
    <dbReference type="NCBI Taxonomy" id="2093360"/>
    <lineage>
        <taxon>Bacteria</taxon>
        <taxon>Pseudomonadati</taxon>
        <taxon>Candidatus Hydrogenedentota</taxon>
        <taxon>Candidatus Abyssobacteria</taxon>
    </lineage>
</organism>
<proteinExistence type="predicted"/>
<dbReference type="GO" id="GO:0044281">
    <property type="term" value="P:small molecule metabolic process"/>
    <property type="evidence" value="ECO:0007669"/>
    <property type="project" value="UniProtKB-ARBA"/>
</dbReference>
<keyword evidence="2" id="KW-0479">Metal-binding</keyword>
<keyword evidence="3 5" id="KW-0378">Hydrolase</keyword>
<dbReference type="InterPro" id="IPR051400">
    <property type="entry name" value="HAD-like_hydrolase"/>
</dbReference>
<dbReference type="GO" id="GO:0016791">
    <property type="term" value="F:phosphatase activity"/>
    <property type="evidence" value="ECO:0007669"/>
    <property type="project" value="TreeGrafter"/>
</dbReference>
<reference evidence="5 6" key="1">
    <citation type="journal article" date="2017" name="ISME J.">
        <title>Energy and carbon metabolisms in a deep terrestrial subsurface fluid microbial community.</title>
        <authorList>
            <person name="Momper L."/>
            <person name="Jungbluth S.P."/>
            <person name="Lee M.D."/>
            <person name="Amend J.P."/>
        </authorList>
    </citation>
    <scope>NUCLEOTIDE SEQUENCE [LARGE SCALE GENOMIC DNA]</scope>
    <source>
        <strain evidence="5">SURF_5</strain>
    </source>
</reference>